<proteinExistence type="predicted"/>
<dbReference type="EMBL" id="OB793934">
    <property type="protein sequence ID" value="CAD7429030.1"/>
    <property type="molecule type" value="Genomic_DNA"/>
</dbReference>
<dbReference type="AlphaFoldDB" id="A0A7R9E8J0"/>
<accession>A0A7R9E8J0</accession>
<gene>
    <name evidence="1" type="ORF">TMSB3V08_LOCUS5818</name>
</gene>
<evidence type="ECO:0000313" key="1">
    <source>
        <dbReference type="EMBL" id="CAD7429030.1"/>
    </source>
</evidence>
<name>A0A7R9E8J0_9NEOP</name>
<sequence>MLDHRFKIFLETATEYSSLTYNKHMACVGELRLGFLRDTHELRPTHLREREREVGERERETTWLTLADLCVCVCQPLLSRSGPSHDSELWSNRTDTKYSDCLYVWQVVWFDQLGSGSQPQHAHGKLRAHLPPFPSTEQFLGQHEARNVTQISYRCTPVAGQHEARNVTLISYRCISVAGQHEARNVTQTSYRCTPVNMKLGMLLRHLTGVLLLQVNMKLGMFPQDRAVLKRDGLALFSRLIRTKNVESMQGEAKPSGPEVAGGSKKLKLKMILHGLQDPVPWVQVVALKYKY</sequence>
<protein>
    <submittedName>
        <fullName evidence="1">Uncharacterized protein</fullName>
    </submittedName>
</protein>
<reference evidence="1" key="1">
    <citation type="submission" date="2020-11" db="EMBL/GenBank/DDBJ databases">
        <authorList>
            <person name="Tran Van P."/>
        </authorList>
    </citation>
    <scope>NUCLEOTIDE SEQUENCE</scope>
</reference>
<organism evidence="1">
    <name type="scientific">Timema monikensis</name>
    <dbReference type="NCBI Taxonomy" id="170555"/>
    <lineage>
        <taxon>Eukaryota</taxon>
        <taxon>Metazoa</taxon>
        <taxon>Ecdysozoa</taxon>
        <taxon>Arthropoda</taxon>
        <taxon>Hexapoda</taxon>
        <taxon>Insecta</taxon>
        <taxon>Pterygota</taxon>
        <taxon>Neoptera</taxon>
        <taxon>Polyneoptera</taxon>
        <taxon>Phasmatodea</taxon>
        <taxon>Timematodea</taxon>
        <taxon>Timematoidea</taxon>
        <taxon>Timematidae</taxon>
        <taxon>Timema</taxon>
    </lineage>
</organism>